<dbReference type="PANTHER" id="PTHR31111">
    <property type="entry name" value="BNAA05G37150D PROTEIN-RELATED"/>
    <property type="match status" value="1"/>
</dbReference>
<gene>
    <name evidence="3" type="ORF">HU200_003930</name>
</gene>
<dbReference type="InterPro" id="IPR036236">
    <property type="entry name" value="Znf_C2H2_sf"/>
</dbReference>
<dbReference type="EMBL" id="JACEFO010000240">
    <property type="protein sequence ID" value="KAF8776051.1"/>
    <property type="molecule type" value="Genomic_DNA"/>
</dbReference>
<evidence type="ECO:0000256" key="1">
    <source>
        <dbReference type="SAM" id="MobiDB-lite"/>
    </source>
</evidence>
<keyword evidence="4" id="KW-1185">Reference proteome</keyword>
<feature type="region of interest" description="Disordered" evidence="1">
    <location>
        <begin position="347"/>
        <end position="374"/>
    </location>
</feature>
<dbReference type="Pfam" id="PF08268">
    <property type="entry name" value="FBA_3"/>
    <property type="match status" value="1"/>
</dbReference>
<dbReference type="PROSITE" id="PS00028">
    <property type="entry name" value="ZINC_FINGER_C2H2_1"/>
    <property type="match status" value="1"/>
</dbReference>
<accession>A0A835KXW5</accession>
<feature type="domain" description="C2H2-type" evidence="2">
    <location>
        <begin position="304"/>
        <end position="326"/>
    </location>
</feature>
<dbReference type="InterPro" id="IPR017451">
    <property type="entry name" value="F-box-assoc_interact_dom"/>
</dbReference>
<reference evidence="3" key="1">
    <citation type="submission" date="2020-07" db="EMBL/GenBank/DDBJ databases">
        <title>Genome sequence and genetic diversity analysis of an under-domesticated orphan crop, white fonio (Digitaria exilis).</title>
        <authorList>
            <person name="Bennetzen J.L."/>
            <person name="Chen S."/>
            <person name="Ma X."/>
            <person name="Wang X."/>
            <person name="Yssel A.E.J."/>
            <person name="Chaluvadi S.R."/>
            <person name="Johnson M."/>
            <person name="Gangashetty P."/>
            <person name="Hamidou F."/>
            <person name="Sanogo M.D."/>
            <person name="Zwaenepoel A."/>
            <person name="Wallace J."/>
            <person name="Van De Peer Y."/>
            <person name="Van Deynze A."/>
        </authorList>
    </citation>
    <scope>NUCLEOTIDE SEQUENCE</scope>
    <source>
        <tissue evidence="3">Leaves</tissue>
    </source>
</reference>
<name>A0A835KXW5_9POAL</name>
<dbReference type="PANTHER" id="PTHR31111:SF133">
    <property type="entry name" value="OS07G0196600 PROTEIN"/>
    <property type="match status" value="1"/>
</dbReference>
<evidence type="ECO:0000313" key="3">
    <source>
        <dbReference type="EMBL" id="KAF8776051.1"/>
    </source>
</evidence>
<evidence type="ECO:0000313" key="4">
    <source>
        <dbReference type="Proteomes" id="UP000636709"/>
    </source>
</evidence>
<proteinExistence type="predicted"/>
<dbReference type="SUPFAM" id="SSF57667">
    <property type="entry name" value="beta-beta-alpha zinc fingers"/>
    <property type="match status" value="1"/>
</dbReference>
<dbReference type="NCBIfam" id="TIGR01640">
    <property type="entry name" value="F_box_assoc_1"/>
    <property type="match status" value="1"/>
</dbReference>
<evidence type="ECO:0000259" key="2">
    <source>
        <dbReference type="PROSITE" id="PS00028"/>
    </source>
</evidence>
<organism evidence="3 4">
    <name type="scientific">Digitaria exilis</name>
    <dbReference type="NCBI Taxonomy" id="1010633"/>
    <lineage>
        <taxon>Eukaryota</taxon>
        <taxon>Viridiplantae</taxon>
        <taxon>Streptophyta</taxon>
        <taxon>Embryophyta</taxon>
        <taxon>Tracheophyta</taxon>
        <taxon>Spermatophyta</taxon>
        <taxon>Magnoliopsida</taxon>
        <taxon>Liliopsida</taxon>
        <taxon>Poales</taxon>
        <taxon>Poaceae</taxon>
        <taxon>PACMAD clade</taxon>
        <taxon>Panicoideae</taxon>
        <taxon>Panicodae</taxon>
        <taxon>Paniceae</taxon>
        <taxon>Anthephorinae</taxon>
        <taxon>Digitaria</taxon>
    </lineage>
</organism>
<dbReference type="AlphaFoldDB" id="A0A835KXW5"/>
<dbReference type="Gene3D" id="3.30.160.60">
    <property type="entry name" value="Classic Zinc Finger"/>
    <property type="match status" value="1"/>
</dbReference>
<dbReference type="OrthoDB" id="661635at2759"/>
<dbReference type="Proteomes" id="UP000636709">
    <property type="component" value="Unassembled WGS sequence"/>
</dbReference>
<dbReference type="InterPro" id="IPR013187">
    <property type="entry name" value="F-box-assoc_dom_typ3"/>
</dbReference>
<comment type="caution">
    <text evidence="3">The sequence shown here is derived from an EMBL/GenBank/DDBJ whole genome shotgun (WGS) entry which is preliminary data.</text>
</comment>
<feature type="compositionally biased region" description="Basic residues" evidence="1">
    <location>
        <begin position="362"/>
        <end position="374"/>
    </location>
</feature>
<protein>
    <recommendedName>
        <fullName evidence="2">C2H2-type domain-containing protein</fullName>
    </recommendedName>
</protein>
<feature type="compositionally biased region" description="Low complexity" evidence="1">
    <location>
        <begin position="347"/>
        <end position="358"/>
    </location>
</feature>
<dbReference type="InterPro" id="IPR013087">
    <property type="entry name" value="Znf_C2H2_type"/>
</dbReference>
<sequence length="374" mass="41659">MFNLCGVGFYGFQPGQSKVAELILDKRCPDGIPMFSMPLHCDGLIMIPCTTGRIFLCNPATREFVELPQGSRNFAKGQRVAFGFDPWSGKYKVARHFSRSGSETPQADGEKCSAGHHEILTLGDGEEVWKWKSTMDPPYARTPICMRGSFYWSAVSSVTGGDGHKHNKDVAIWLAEDGPNLAWSVCCRLTLPIPRQRRVFVCASGNGDEIFLSIDAWYLLKCDVRDGSIEEIIDMTHDLLYEHRNGIKFCTGKQLLIGHGNLGKAMMLLWQLRIRYNCRLIYKETSMTPKPPRPAAKKKPTVPCELCGVLCMTARHLRQHEKGRRHRNKVAYLAGRSTCGVRCATSTSPAGSTSSRSGIAAKQHHRQLKIKGGT</sequence>